<accession>A0A4Z1I8K8</accession>
<evidence type="ECO:0000313" key="1">
    <source>
        <dbReference type="EMBL" id="TGO53273.1"/>
    </source>
</evidence>
<dbReference type="EMBL" id="PQXJ01000299">
    <property type="protein sequence ID" value="TGO53273.1"/>
    <property type="molecule type" value="Genomic_DNA"/>
</dbReference>
<name>A0A4Z1I8K8_9HELO</name>
<protein>
    <submittedName>
        <fullName evidence="1">Uncharacterized protein</fullName>
    </submittedName>
</protein>
<comment type="caution">
    <text evidence="1">The sequence shown here is derived from an EMBL/GenBank/DDBJ whole genome shotgun (WGS) entry which is preliminary data.</text>
</comment>
<sequence length="102" mass="11528">MTKKLQLTQRELHLKRLRSRNCSSSQHLGHKMFLLIDLKANEDDSAIGARIVLSKLPIFRIGLLRYDAFHVSTFSARYDVYVAEPAFSSLCLTPATPIHSGD</sequence>
<evidence type="ECO:0000313" key="2">
    <source>
        <dbReference type="Proteomes" id="UP000297452"/>
    </source>
</evidence>
<dbReference type="Proteomes" id="UP000297452">
    <property type="component" value="Unassembled WGS sequence"/>
</dbReference>
<dbReference type="AlphaFoldDB" id="A0A4Z1I8K8"/>
<reference evidence="1 2" key="1">
    <citation type="submission" date="2017-12" db="EMBL/GenBank/DDBJ databases">
        <title>Comparative genomics of Botrytis spp.</title>
        <authorList>
            <person name="Valero-Jimenez C.A."/>
            <person name="Tapia P."/>
            <person name="Veloso J."/>
            <person name="Silva-Moreno E."/>
            <person name="Staats M."/>
            <person name="Valdes J.H."/>
            <person name="Van Kan J.A.L."/>
        </authorList>
    </citation>
    <scope>NUCLEOTIDE SEQUENCE [LARGE SCALE GENOMIC DNA]</scope>
    <source>
        <strain evidence="1 2">MUCL2120</strain>
    </source>
</reference>
<gene>
    <name evidence="1" type="ORF">BOTNAR_0299g00040</name>
</gene>
<keyword evidence="2" id="KW-1185">Reference proteome</keyword>
<organism evidence="1 2">
    <name type="scientific">Botryotinia narcissicola</name>
    <dbReference type="NCBI Taxonomy" id="278944"/>
    <lineage>
        <taxon>Eukaryota</taxon>
        <taxon>Fungi</taxon>
        <taxon>Dikarya</taxon>
        <taxon>Ascomycota</taxon>
        <taxon>Pezizomycotina</taxon>
        <taxon>Leotiomycetes</taxon>
        <taxon>Helotiales</taxon>
        <taxon>Sclerotiniaceae</taxon>
        <taxon>Botryotinia</taxon>
    </lineage>
</organism>
<proteinExistence type="predicted"/>